<evidence type="ECO:0000313" key="2">
    <source>
        <dbReference type="Proteomes" id="UP000596827"/>
    </source>
</evidence>
<dbReference type="EMBL" id="JACORU010000007">
    <property type="protein sequence ID" value="MBC5766564.1"/>
    <property type="molecule type" value="Genomic_DNA"/>
</dbReference>
<name>A0A923S3H5_9BURK</name>
<gene>
    <name evidence="1" type="ORF">H8R02_18990</name>
</gene>
<keyword evidence="2" id="KW-1185">Reference proteome</keyword>
<dbReference type="AlphaFoldDB" id="A0A923S3H5"/>
<organism evidence="1 2">
    <name type="scientific">Ramlibacter albus</name>
    <dbReference type="NCBI Taxonomy" id="2079448"/>
    <lineage>
        <taxon>Bacteria</taxon>
        <taxon>Pseudomonadati</taxon>
        <taxon>Pseudomonadota</taxon>
        <taxon>Betaproteobacteria</taxon>
        <taxon>Burkholderiales</taxon>
        <taxon>Comamonadaceae</taxon>
        <taxon>Ramlibacter</taxon>
    </lineage>
</organism>
<reference evidence="1" key="1">
    <citation type="submission" date="2020-08" db="EMBL/GenBank/DDBJ databases">
        <title>Ramlibacter sp. GTP1 16S ribosomal RNA gene genome sequencing and assembly.</title>
        <authorList>
            <person name="Kang M."/>
        </authorList>
    </citation>
    <scope>NUCLEOTIDE SEQUENCE</scope>
    <source>
        <strain evidence="1">GTP1</strain>
    </source>
</reference>
<evidence type="ECO:0008006" key="3">
    <source>
        <dbReference type="Google" id="ProtNLM"/>
    </source>
</evidence>
<comment type="caution">
    <text evidence="1">The sequence shown here is derived from an EMBL/GenBank/DDBJ whole genome shotgun (WGS) entry which is preliminary data.</text>
</comment>
<evidence type="ECO:0000313" key="1">
    <source>
        <dbReference type="EMBL" id="MBC5766564.1"/>
    </source>
</evidence>
<dbReference type="Proteomes" id="UP000596827">
    <property type="component" value="Unassembled WGS sequence"/>
</dbReference>
<dbReference type="RefSeq" id="WP_187083055.1">
    <property type="nucleotide sequence ID" value="NZ_JACORU010000007.1"/>
</dbReference>
<proteinExistence type="predicted"/>
<protein>
    <recommendedName>
        <fullName evidence="3">DUF4157 domain-containing protein</fullName>
    </recommendedName>
</protein>
<accession>A0A923S3H5</accession>
<sequence>MRKRPFLLHTRLLFWADGMTIAPWLVLVHPRARGDRGLIAHESVHCEQMRRTGTVKFWLLYLLSRRFRLACEVEAYRESLRHHEGGLRYFARHLAEGYFLGITADEAERLLINGV</sequence>